<organism evidence="3 4">
    <name type="scientific">Paenibacillus sambharensis</name>
    <dbReference type="NCBI Taxonomy" id="1803190"/>
    <lineage>
        <taxon>Bacteria</taxon>
        <taxon>Bacillati</taxon>
        <taxon>Bacillota</taxon>
        <taxon>Bacilli</taxon>
        <taxon>Bacillales</taxon>
        <taxon>Paenibacillaceae</taxon>
        <taxon>Paenibacillus</taxon>
    </lineage>
</organism>
<evidence type="ECO:0000256" key="1">
    <source>
        <dbReference type="SAM" id="MobiDB-lite"/>
    </source>
</evidence>
<feature type="signal peptide" evidence="2">
    <location>
        <begin position="1"/>
        <end position="27"/>
    </location>
</feature>
<feature type="region of interest" description="Disordered" evidence="1">
    <location>
        <begin position="399"/>
        <end position="438"/>
    </location>
</feature>
<feature type="chain" id="PRO_5015957707" evidence="2">
    <location>
        <begin position="28"/>
        <end position="438"/>
    </location>
</feature>
<dbReference type="RefSeq" id="WP_111147225.1">
    <property type="nucleotide sequence ID" value="NZ_QKRB01000044.1"/>
</dbReference>
<proteinExistence type="predicted"/>
<dbReference type="PANTHER" id="PTHR30032:SF4">
    <property type="entry name" value="AMIDASE ENHANCER"/>
    <property type="match status" value="1"/>
</dbReference>
<dbReference type="PROSITE" id="PS51257">
    <property type="entry name" value="PROKAR_LIPOPROTEIN"/>
    <property type="match status" value="1"/>
</dbReference>
<name>A0A2W1LL21_9BACL</name>
<gene>
    <name evidence="3" type="ORF">DNH61_13805</name>
</gene>
<dbReference type="AlphaFoldDB" id="A0A2W1LL21"/>
<sequence>MKQRIKLAASAAVIAVFLAGCTGNGNAGTGEINQGAGNSGNAGQAAANSGEAAPWIASKNTTRVNTDDPAEAAVLVSRMLWMATDDSNRPGGIIVVNPADWQTALASVNLVHHPFNGPVLFTDGEGSLPDVTQKEMERLKPAGIAEGVQVLLVGQLSEEVSSQIEALGYRADRIEGGSPAETGRQIDAYYAKLTGSVPQSVVVGSMEQATYTLPAANWIAHMPEPLLYVTKDSVPQETAQALQTRGGQANIYLLGPEAVVSSEVEQKLQEYGRVVRIAGEDPHRNAIAFARYADPATGFGWGITQPGANFSFLSAGSDPALAIAAAPFSHLGKHSPLLLVDKSAVPDAVSEYLAELQPKFDKTPTEGPYNHGWLTGSEAQLTAGVQGQLDTRLEIVSSTGAGHESHGGSGHNGTDADKSPDTAAEEEAQPDNSHSGHH</sequence>
<keyword evidence="4" id="KW-1185">Reference proteome</keyword>
<dbReference type="PANTHER" id="PTHR30032">
    <property type="entry name" value="N-ACETYLMURAMOYL-L-ALANINE AMIDASE-RELATED"/>
    <property type="match status" value="1"/>
</dbReference>
<keyword evidence="2" id="KW-0732">Signal</keyword>
<evidence type="ECO:0000256" key="2">
    <source>
        <dbReference type="SAM" id="SignalP"/>
    </source>
</evidence>
<comment type="caution">
    <text evidence="3">The sequence shown here is derived from an EMBL/GenBank/DDBJ whole genome shotgun (WGS) entry which is preliminary data.</text>
</comment>
<evidence type="ECO:0000313" key="3">
    <source>
        <dbReference type="EMBL" id="PZD95595.1"/>
    </source>
</evidence>
<reference evidence="3 4" key="1">
    <citation type="submission" date="2018-06" db="EMBL/GenBank/DDBJ databases">
        <title>Paenibacillus imtechensis sp. nov.</title>
        <authorList>
            <person name="Pinnaka A.K."/>
            <person name="Singh H."/>
            <person name="Kaur M."/>
        </authorList>
    </citation>
    <scope>NUCLEOTIDE SEQUENCE [LARGE SCALE GENOMIC DNA]</scope>
    <source>
        <strain evidence="3 4">SMB1</strain>
    </source>
</reference>
<dbReference type="Proteomes" id="UP000249522">
    <property type="component" value="Unassembled WGS sequence"/>
</dbReference>
<accession>A0A2W1LL21</accession>
<evidence type="ECO:0000313" key="4">
    <source>
        <dbReference type="Proteomes" id="UP000249522"/>
    </source>
</evidence>
<dbReference type="InterPro" id="IPR051922">
    <property type="entry name" value="Bact_Sporulation_Assoc"/>
</dbReference>
<dbReference type="OrthoDB" id="1399160at2"/>
<protein>
    <submittedName>
        <fullName evidence="3">Cell wall-binding repeat-containing protein</fullName>
    </submittedName>
</protein>
<dbReference type="GO" id="GO:0030288">
    <property type="term" value="C:outer membrane-bounded periplasmic space"/>
    <property type="evidence" value="ECO:0007669"/>
    <property type="project" value="TreeGrafter"/>
</dbReference>
<dbReference type="EMBL" id="QKRB01000044">
    <property type="protein sequence ID" value="PZD95595.1"/>
    <property type="molecule type" value="Genomic_DNA"/>
</dbReference>